<reference evidence="1 2" key="1">
    <citation type="submission" date="2022-11" db="EMBL/GenBank/DDBJ databases">
        <title>Whole genome sequence of Eschrichtius robustus ER-17-0199.</title>
        <authorList>
            <person name="Bruniche-Olsen A."/>
            <person name="Black A.N."/>
            <person name="Fields C.J."/>
            <person name="Walden K."/>
            <person name="Dewoody J.A."/>
        </authorList>
    </citation>
    <scope>NUCLEOTIDE SEQUENCE [LARGE SCALE GENOMIC DNA]</scope>
    <source>
        <strain evidence="1">ER-17-0199</strain>
        <tissue evidence="1">Blubber</tissue>
    </source>
</reference>
<dbReference type="PANTHER" id="PTHR15117">
    <property type="entry name" value="ATAXIN 7 RELATED"/>
    <property type="match status" value="1"/>
</dbReference>
<evidence type="ECO:0000313" key="1">
    <source>
        <dbReference type="EMBL" id="KAJ8778633.1"/>
    </source>
</evidence>
<organism evidence="1 2">
    <name type="scientific">Eschrichtius robustus</name>
    <name type="common">California gray whale</name>
    <name type="synonym">Eschrichtius gibbosus</name>
    <dbReference type="NCBI Taxonomy" id="9764"/>
    <lineage>
        <taxon>Eukaryota</taxon>
        <taxon>Metazoa</taxon>
        <taxon>Chordata</taxon>
        <taxon>Craniata</taxon>
        <taxon>Vertebrata</taxon>
        <taxon>Euteleostomi</taxon>
        <taxon>Mammalia</taxon>
        <taxon>Eutheria</taxon>
        <taxon>Laurasiatheria</taxon>
        <taxon>Artiodactyla</taxon>
        <taxon>Whippomorpha</taxon>
        <taxon>Cetacea</taxon>
        <taxon>Mysticeti</taxon>
        <taxon>Eschrichtiidae</taxon>
        <taxon>Eschrichtius</taxon>
    </lineage>
</organism>
<proteinExistence type="predicted"/>
<dbReference type="EMBL" id="JAIQCJ010002240">
    <property type="protein sequence ID" value="KAJ8778633.1"/>
    <property type="molecule type" value="Genomic_DNA"/>
</dbReference>
<comment type="caution">
    <text evidence="1">The sequence shown here is derived from an EMBL/GenBank/DDBJ whole genome shotgun (WGS) entry which is preliminary data.</text>
</comment>
<dbReference type="InterPro" id="IPR052237">
    <property type="entry name" value="Ataxin-7-like_regulator"/>
</dbReference>
<protein>
    <submittedName>
        <fullName evidence="1">Uncharacterized protein</fullName>
    </submittedName>
</protein>
<dbReference type="PANTHER" id="PTHR15117:SF9">
    <property type="entry name" value="ATAXIN-7-LIKE PROTEIN 1"/>
    <property type="match status" value="1"/>
</dbReference>
<evidence type="ECO:0000313" key="2">
    <source>
        <dbReference type="Proteomes" id="UP001159641"/>
    </source>
</evidence>
<accession>A0AB34GH48</accession>
<keyword evidence="2" id="KW-1185">Reference proteome</keyword>
<dbReference type="AlphaFoldDB" id="A0AB34GH48"/>
<dbReference type="Proteomes" id="UP001159641">
    <property type="component" value="Unassembled WGS sequence"/>
</dbReference>
<name>A0AB34GH48_ESCRO</name>
<gene>
    <name evidence="1" type="ORF">J1605_013310</name>
</gene>
<sequence>MHVFSGPDHSLESVLPVALSPRLSTQRAMVYLRTQEVLQVGGSTEVPQEAGYMHLFGHYPAHDDFYLVVCSACNQVVKPQVFQSHCGSLLSLHLVRKIGALPASGELLVQNDWREAPSCRYTQSMRSFLFSPCHLPMASSWTPFIPLHVHRTVFSNASHLLPCT</sequence>